<reference evidence="1 2" key="1">
    <citation type="submission" date="2020-08" db="EMBL/GenBank/DDBJ databases">
        <title>Functional genomics of gut bacteria from endangered species of beetles.</title>
        <authorList>
            <person name="Carlos-Shanley C."/>
        </authorList>
    </citation>
    <scope>NUCLEOTIDE SEQUENCE [LARGE SCALE GENOMIC DNA]</scope>
    <source>
        <strain evidence="1 2">S00179</strain>
    </source>
</reference>
<dbReference type="Proteomes" id="UP000566995">
    <property type="component" value="Unassembled WGS sequence"/>
</dbReference>
<proteinExistence type="predicted"/>
<evidence type="ECO:0000313" key="2">
    <source>
        <dbReference type="Proteomes" id="UP000566995"/>
    </source>
</evidence>
<name>A0A7W7KQ22_PSENT</name>
<organism evidence="1 2">
    <name type="scientific">Pseudomonas nitroreducens</name>
    <dbReference type="NCBI Taxonomy" id="46680"/>
    <lineage>
        <taxon>Bacteria</taxon>
        <taxon>Pseudomonadati</taxon>
        <taxon>Pseudomonadota</taxon>
        <taxon>Gammaproteobacteria</taxon>
        <taxon>Pseudomonadales</taxon>
        <taxon>Pseudomonadaceae</taxon>
        <taxon>Pseudomonas</taxon>
    </lineage>
</organism>
<dbReference type="RefSeq" id="WP_184595816.1">
    <property type="nucleotide sequence ID" value="NZ_JACHLI010000032.1"/>
</dbReference>
<evidence type="ECO:0008006" key="3">
    <source>
        <dbReference type="Google" id="ProtNLM"/>
    </source>
</evidence>
<protein>
    <recommendedName>
        <fullName evidence="3">HNH endonuclease</fullName>
    </recommendedName>
</protein>
<accession>A0A7W7KQ22</accession>
<dbReference type="AlphaFoldDB" id="A0A7W7KQ22"/>
<sequence length="271" mass="31452">MAFTWETRMIAAARCGGVCANPACNRYLFGPALDGEKFVAVLEGAHIVAESPNGPRHRVLYLGGYDDLDNCIPLCRPCHHVVDHHLNWNFYPEEMLRRWREDAELMAEQRRGTPINVPFFDPAKARKVRDEFSQKLGAILDLMFTRYEQCGSLHRDAIMQLHFGGRGFQPGIWSTESSARSEDFRVAYQQDRLVNLMSKISTHLHCRKWYMPSNFGLENHERFRPIMYGAHEQWAKNQDDIYENHLLMLLKEFRTMAHEFIAMVRGAYSGI</sequence>
<gene>
    <name evidence="1" type="ORF">HNP46_005784</name>
</gene>
<comment type="caution">
    <text evidence="1">The sequence shown here is derived from an EMBL/GenBank/DDBJ whole genome shotgun (WGS) entry which is preliminary data.</text>
</comment>
<dbReference type="EMBL" id="JACHLI010000032">
    <property type="protein sequence ID" value="MBB4866877.1"/>
    <property type="molecule type" value="Genomic_DNA"/>
</dbReference>
<evidence type="ECO:0000313" key="1">
    <source>
        <dbReference type="EMBL" id="MBB4866877.1"/>
    </source>
</evidence>